<comment type="caution">
    <text evidence="1">The sequence shown here is derived from an EMBL/GenBank/DDBJ whole genome shotgun (WGS) entry which is preliminary data.</text>
</comment>
<dbReference type="AlphaFoldDB" id="A0A443SMH2"/>
<protein>
    <submittedName>
        <fullName evidence="1">Uncharacterized protein</fullName>
    </submittedName>
</protein>
<name>A0A443SMH2_9ACAR</name>
<reference evidence="1 2" key="1">
    <citation type="journal article" date="2018" name="Gigascience">
        <title>Genomes of trombidid mites reveal novel predicted allergens and laterally-transferred genes associated with secondary metabolism.</title>
        <authorList>
            <person name="Dong X."/>
            <person name="Chaisiri K."/>
            <person name="Xia D."/>
            <person name="Armstrong S.D."/>
            <person name="Fang Y."/>
            <person name="Donnelly M.J."/>
            <person name="Kadowaki T."/>
            <person name="McGarry J.W."/>
            <person name="Darby A.C."/>
            <person name="Makepeace B.L."/>
        </authorList>
    </citation>
    <scope>NUCLEOTIDE SEQUENCE [LARGE SCALE GENOMIC DNA]</scope>
    <source>
        <strain evidence="1">UoL-UT</strain>
    </source>
</reference>
<keyword evidence="2" id="KW-1185">Reference proteome</keyword>
<gene>
    <name evidence="1" type="ORF">B4U80_06863</name>
</gene>
<dbReference type="Proteomes" id="UP000288716">
    <property type="component" value="Unassembled WGS sequence"/>
</dbReference>
<dbReference type="VEuPathDB" id="VectorBase:LDEU003336"/>
<proteinExistence type="predicted"/>
<evidence type="ECO:0000313" key="2">
    <source>
        <dbReference type="Proteomes" id="UP000288716"/>
    </source>
</evidence>
<accession>A0A443SMH2</accession>
<organism evidence="1 2">
    <name type="scientific">Leptotrombidium deliense</name>
    <dbReference type="NCBI Taxonomy" id="299467"/>
    <lineage>
        <taxon>Eukaryota</taxon>
        <taxon>Metazoa</taxon>
        <taxon>Ecdysozoa</taxon>
        <taxon>Arthropoda</taxon>
        <taxon>Chelicerata</taxon>
        <taxon>Arachnida</taxon>
        <taxon>Acari</taxon>
        <taxon>Acariformes</taxon>
        <taxon>Trombidiformes</taxon>
        <taxon>Prostigmata</taxon>
        <taxon>Anystina</taxon>
        <taxon>Parasitengona</taxon>
        <taxon>Trombiculoidea</taxon>
        <taxon>Trombiculidae</taxon>
        <taxon>Leptotrombidium</taxon>
    </lineage>
</organism>
<evidence type="ECO:0000313" key="1">
    <source>
        <dbReference type="EMBL" id="RWS28708.1"/>
    </source>
</evidence>
<dbReference type="EMBL" id="NCKV01001256">
    <property type="protein sequence ID" value="RWS28708.1"/>
    <property type="molecule type" value="Genomic_DNA"/>
</dbReference>
<sequence length="17" mass="2038">MDILLNSPWHSFLCFQS</sequence>